<comment type="subunit">
    <text evidence="2">Interacts with ribosomal protein uL14 (rplN).</text>
</comment>
<comment type="function">
    <text evidence="2">Functions as a ribosomal silencing factor. Interacts with ribosomal protein uL14 (rplN), blocking formation of intersubunit bridge B8. Prevents association of the 30S and 50S ribosomal subunits and the formation of functional ribosomes, thus repressing translation.</text>
</comment>
<evidence type="ECO:0000313" key="5">
    <source>
        <dbReference type="Proteomes" id="UP000237104"/>
    </source>
</evidence>
<dbReference type="GO" id="GO:0090071">
    <property type="term" value="P:negative regulation of ribosome biogenesis"/>
    <property type="evidence" value="ECO:0007669"/>
    <property type="project" value="UniProtKB-UniRule"/>
</dbReference>
<dbReference type="Gene3D" id="3.30.460.10">
    <property type="entry name" value="Beta Polymerase, domain 2"/>
    <property type="match status" value="1"/>
</dbReference>
<dbReference type="InterPro" id="IPR043519">
    <property type="entry name" value="NT_sf"/>
</dbReference>
<evidence type="ECO:0000313" key="4">
    <source>
        <dbReference type="EMBL" id="POH61837.1"/>
    </source>
</evidence>
<comment type="subcellular location">
    <subcellularLocation>
        <location evidence="2">Cytoplasm</location>
    </subcellularLocation>
</comment>
<evidence type="ECO:0000256" key="3">
    <source>
        <dbReference type="SAM" id="MobiDB-lite"/>
    </source>
</evidence>
<dbReference type="Proteomes" id="UP000237104">
    <property type="component" value="Unassembled WGS sequence"/>
</dbReference>
<protein>
    <recommendedName>
        <fullName evidence="2">Ribosomal silencing factor RsfS</fullName>
    </recommendedName>
</protein>
<feature type="region of interest" description="Disordered" evidence="3">
    <location>
        <begin position="125"/>
        <end position="161"/>
    </location>
</feature>
<accession>A0A2S3Z8G9</accession>
<keyword evidence="2" id="KW-0963">Cytoplasm</keyword>
<dbReference type="InterPro" id="IPR004394">
    <property type="entry name" value="Iojap/RsfS/C7orf30"/>
</dbReference>
<dbReference type="GO" id="GO:0005737">
    <property type="term" value="C:cytoplasm"/>
    <property type="evidence" value="ECO:0007669"/>
    <property type="project" value="UniProtKB-SubCell"/>
</dbReference>
<dbReference type="GO" id="GO:0042256">
    <property type="term" value="P:cytosolic ribosome assembly"/>
    <property type="evidence" value="ECO:0007669"/>
    <property type="project" value="UniProtKB-UniRule"/>
</dbReference>
<comment type="caution">
    <text evidence="4">The sequence shown here is derived from an EMBL/GenBank/DDBJ whole genome shotgun (WGS) entry which is preliminary data.</text>
</comment>
<evidence type="ECO:0000256" key="1">
    <source>
        <dbReference type="ARBA" id="ARBA00010574"/>
    </source>
</evidence>
<dbReference type="PANTHER" id="PTHR21043:SF0">
    <property type="entry name" value="MITOCHONDRIAL ASSEMBLY OF RIBOSOMAL LARGE SUBUNIT PROTEIN 1"/>
    <property type="match status" value="1"/>
</dbReference>
<dbReference type="GO" id="GO:0017148">
    <property type="term" value="P:negative regulation of translation"/>
    <property type="evidence" value="ECO:0007669"/>
    <property type="project" value="UniProtKB-UniRule"/>
</dbReference>
<sequence length="161" mass="17294">MTASAHALELLKVAAAAADSKAGEDLVAIDVSNPLPLADIFLIVTGRSERNVVAIAGEIEDKLIEAGYKPLRREGRAEGRWILVDFGDLVVHVFHEEERVYYSLERLWKDCPVIPIDQASARAIDEAGSSDESVDTSADSAAKTTVDAADVESTVEIDTAD</sequence>
<evidence type="ECO:0000256" key="2">
    <source>
        <dbReference type="HAMAP-Rule" id="MF_01477"/>
    </source>
</evidence>
<gene>
    <name evidence="2 4" type="primary">rsfS</name>
    <name evidence="4" type="ORF">C3B59_14720</name>
</gene>
<dbReference type="NCBIfam" id="TIGR00090">
    <property type="entry name" value="rsfS_iojap_ybeB"/>
    <property type="match status" value="1"/>
</dbReference>
<comment type="similarity">
    <text evidence="1 2">Belongs to the Iojap/RsfS family.</text>
</comment>
<dbReference type="SUPFAM" id="SSF81301">
    <property type="entry name" value="Nucleotidyltransferase"/>
    <property type="match status" value="1"/>
</dbReference>
<feature type="compositionally biased region" description="Acidic residues" evidence="3">
    <location>
        <begin position="149"/>
        <end position="161"/>
    </location>
</feature>
<proteinExistence type="inferred from homology"/>
<dbReference type="PANTHER" id="PTHR21043">
    <property type="entry name" value="IOJAP SUPERFAMILY ORTHOLOG"/>
    <property type="match status" value="1"/>
</dbReference>
<dbReference type="Pfam" id="PF02410">
    <property type="entry name" value="RsfS"/>
    <property type="match status" value="1"/>
</dbReference>
<reference evidence="4 5" key="1">
    <citation type="submission" date="2018-01" db="EMBL/GenBank/DDBJ databases">
        <title>Cryobacterium sp. nov., from glaciers in China.</title>
        <authorList>
            <person name="Liu Q."/>
            <person name="Xin Y.-H."/>
        </authorList>
    </citation>
    <scope>NUCLEOTIDE SEQUENCE [LARGE SCALE GENOMIC DNA]</scope>
    <source>
        <strain evidence="4 5">TMB1-8</strain>
    </source>
</reference>
<keyword evidence="2" id="KW-0810">Translation regulation</keyword>
<dbReference type="GO" id="GO:0043023">
    <property type="term" value="F:ribosomal large subunit binding"/>
    <property type="evidence" value="ECO:0007669"/>
    <property type="project" value="TreeGrafter"/>
</dbReference>
<dbReference type="AlphaFoldDB" id="A0A2S3Z8G9"/>
<dbReference type="OrthoDB" id="9793681at2"/>
<dbReference type="HAMAP" id="MF_01477">
    <property type="entry name" value="Iojap_RsfS"/>
    <property type="match status" value="1"/>
</dbReference>
<dbReference type="EMBL" id="PPXF01000058">
    <property type="protein sequence ID" value="POH61837.1"/>
    <property type="molecule type" value="Genomic_DNA"/>
</dbReference>
<keyword evidence="2" id="KW-0678">Repressor</keyword>
<organism evidence="4 5">
    <name type="scientific">Cryobacterium zongtaii</name>
    <dbReference type="NCBI Taxonomy" id="1259217"/>
    <lineage>
        <taxon>Bacteria</taxon>
        <taxon>Bacillati</taxon>
        <taxon>Actinomycetota</taxon>
        <taxon>Actinomycetes</taxon>
        <taxon>Micrococcales</taxon>
        <taxon>Microbacteriaceae</taxon>
        <taxon>Cryobacterium</taxon>
    </lineage>
</organism>
<name>A0A2S3Z8G9_9MICO</name>